<proteinExistence type="predicted"/>
<evidence type="ECO:0000313" key="1">
    <source>
        <dbReference type="EnsemblPlants" id="Solyc08g078757.1.1"/>
    </source>
</evidence>
<keyword evidence="2" id="KW-1185">Reference proteome</keyword>
<dbReference type="AlphaFoldDB" id="A0A3Q7IP18"/>
<name>A0A3Q7IP18_SOLLC</name>
<sequence length="149" mass="16228">MDNLPNASASFLKLSSRIFLVVASVKEEKLSTNIRRNMRNIVAINSGFRMSRATTFDKISLLLMAPIDGMKLPITTHMKTVLASLESWSVWPGIGSDISTGNFIATANTVREAAFSAKNLHGNQSLFTRKAWKASAAIARIQSRDAAAT</sequence>
<dbReference type="Gramene" id="Solyc08g078757.1.1">
    <property type="protein sequence ID" value="Solyc08g078757.1.1"/>
    <property type="gene ID" value="Solyc08g078757.1"/>
</dbReference>
<reference evidence="1" key="1">
    <citation type="journal article" date="2012" name="Nature">
        <title>The tomato genome sequence provides insights into fleshy fruit evolution.</title>
        <authorList>
            <consortium name="Tomato Genome Consortium"/>
        </authorList>
    </citation>
    <scope>NUCLEOTIDE SEQUENCE [LARGE SCALE GENOMIC DNA]</scope>
    <source>
        <strain evidence="1">cv. Heinz 1706</strain>
    </source>
</reference>
<reference evidence="1" key="2">
    <citation type="submission" date="2019-01" db="UniProtKB">
        <authorList>
            <consortium name="EnsemblPlants"/>
        </authorList>
    </citation>
    <scope>IDENTIFICATION</scope>
    <source>
        <strain evidence="1">cv. Heinz 1706</strain>
    </source>
</reference>
<dbReference type="InParanoid" id="A0A3Q7IP18"/>
<protein>
    <submittedName>
        <fullName evidence="1">Uncharacterized protein</fullName>
    </submittedName>
</protein>
<dbReference type="EnsemblPlants" id="Solyc08g078757.1.1">
    <property type="protein sequence ID" value="Solyc08g078757.1.1"/>
    <property type="gene ID" value="Solyc08g078757.1"/>
</dbReference>
<evidence type="ECO:0000313" key="2">
    <source>
        <dbReference type="Proteomes" id="UP000004994"/>
    </source>
</evidence>
<dbReference type="Proteomes" id="UP000004994">
    <property type="component" value="Chromosome 8"/>
</dbReference>
<organism evidence="1">
    <name type="scientific">Solanum lycopersicum</name>
    <name type="common">Tomato</name>
    <name type="synonym">Lycopersicon esculentum</name>
    <dbReference type="NCBI Taxonomy" id="4081"/>
    <lineage>
        <taxon>Eukaryota</taxon>
        <taxon>Viridiplantae</taxon>
        <taxon>Streptophyta</taxon>
        <taxon>Embryophyta</taxon>
        <taxon>Tracheophyta</taxon>
        <taxon>Spermatophyta</taxon>
        <taxon>Magnoliopsida</taxon>
        <taxon>eudicotyledons</taxon>
        <taxon>Gunneridae</taxon>
        <taxon>Pentapetalae</taxon>
        <taxon>asterids</taxon>
        <taxon>lamiids</taxon>
        <taxon>Solanales</taxon>
        <taxon>Solanaceae</taxon>
        <taxon>Solanoideae</taxon>
        <taxon>Solaneae</taxon>
        <taxon>Solanum</taxon>
        <taxon>Solanum subgen. Lycopersicon</taxon>
    </lineage>
</organism>
<accession>A0A3Q7IP18</accession>